<proteinExistence type="predicted"/>
<accession>A0A7C3G9S2</accession>
<dbReference type="Gene3D" id="3.10.620.30">
    <property type="match status" value="1"/>
</dbReference>
<dbReference type="PANTHER" id="PTHR39327">
    <property type="match status" value="1"/>
</dbReference>
<reference evidence="1" key="1">
    <citation type="journal article" date="2020" name="mSystems">
        <title>Genome- and Community-Level Interaction Insights into Carbon Utilization and Element Cycling Functions of Hydrothermarchaeota in Hydrothermal Sediment.</title>
        <authorList>
            <person name="Zhou Z."/>
            <person name="Liu Y."/>
            <person name="Xu W."/>
            <person name="Pan J."/>
            <person name="Luo Z.H."/>
            <person name="Li M."/>
        </authorList>
    </citation>
    <scope>NUCLEOTIDE SEQUENCE [LARGE SCALE GENOMIC DNA]</scope>
    <source>
        <strain evidence="1">HyVt-507</strain>
    </source>
</reference>
<name>A0A7C3G9S2_9BACT</name>
<dbReference type="Pfam" id="PF06035">
    <property type="entry name" value="Peptidase_C93"/>
    <property type="match status" value="1"/>
</dbReference>
<dbReference type="PANTHER" id="PTHR39327:SF1">
    <property type="entry name" value="BLR5470 PROTEIN"/>
    <property type="match status" value="1"/>
</dbReference>
<dbReference type="AlphaFoldDB" id="A0A7C3G9S2"/>
<dbReference type="InterPro" id="IPR010319">
    <property type="entry name" value="Transglutaminase-like_Cys_pept"/>
</dbReference>
<dbReference type="Proteomes" id="UP000886390">
    <property type="component" value="Unassembled WGS sequence"/>
</dbReference>
<sequence>MTFVQKFLLFFLLLTSLLHAEKLIDKKIEEAAQKKYGAFAKNRFVSIDKDLLHKLKSASDIKKLNTVNTWVNFIRYKSDKQLYGVSDYWATLYEFVGKNAGDCEDYTIAKYYILKELGIDPHRMKFAYVIYKDRRGRKTSHMVLAYFKVPKPRSKDDILILGNNNRLVLPASKRPDLIKVIKMINGDTGPKSKKWKKLEANMKRKKL</sequence>
<evidence type="ECO:0008006" key="2">
    <source>
        <dbReference type="Google" id="ProtNLM"/>
    </source>
</evidence>
<gene>
    <name evidence="1" type="ORF">ENJ67_01170</name>
</gene>
<dbReference type="EMBL" id="DRNH01000065">
    <property type="protein sequence ID" value="HFB53316.1"/>
    <property type="molecule type" value="Genomic_DNA"/>
</dbReference>
<evidence type="ECO:0000313" key="1">
    <source>
        <dbReference type="EMBL" id="HFB53316.1"/>
    </source>
</evidence>
<protein>
    <recommendedName>
        <fullName evidence="2">Transglutaminase family protein cysteine peptidase BTLCP</fullName>
    </recommendedName>
</protein>
<comment type="caution">
    <text evidence="1">The sequence shown here is derived from an EMBL/GenBank/DDBJ whole genome shotgun (WGS) entry which is preliminary data.</text>
</comment>
<organism evidence="1">
    <name type="scientific">Sulfurimonas autotrophica</name>
    <dbReference type="NCBI Taxonomy" id="202747"/>
    <lineage>
        <taxon>Bacteria</taxon>
        <taxon>Pseudomonadati</taxon>
        <taxon>Campylobacterota</taxon>
        <taxon>Epsilonproteobacteria</taxon>
        <taxon>Campylobacterales</taxon>
        <taxon>Sulfurimonadaceae</taxon>
        <taxon>Sulfurimonas</taxon>
    </lineage>
</organism>